<dbReference type="PANTHER" id="PTHR30185:SF13">
    <property type="entry name" value="LICABCH OPERON REGULATOR-RELATED"/>
    <property type="match status" value="1"/>
</dbReference>
<dbReference type="InterPro" id="IPR002178">
    <property type="entry name" value="PTS_EIIA_type-2_dom"/>
</dbReference>
<proteinExistence type="predicted"/>
<evidence type="ECO:0000259" key="2">
    <source>
        <dbReference type="PROSITE" id="PS51094"/>
    </source>
</evidence>
<dbReference type="SUPFAM" id="SSF46785">
    <property type="entry name" value="Winged helix' DNA-binding domain"/>
    <property type="match status" value="1"/>
</dbReference>
<dbReference type="Pfam" id="PF08279">
    <property type="entry name" value="HTH_11"/>
    <property type="match status" value="1"/>
</dbReference>
<dbReference type="AlphaFoldDB" id="C0CN20"/>
<dbReference type="EMBL" id="ACBZ01000123">
    <property type="protein sequence ID" value="EEG48808.1"/>
    <property type="molecule type" value="Genomic_DNA"/>
</dbReference>
<dbReference type="InterPro" id="IPR050661">
    <property type="entry name" value="BglG_antiterminators"/>
</dbReference>
<evidence type="ECO:0000313" key="5">
    <source>
        <dbReference type="Proteomes" id="UP000003100"/>
    </source>
</evidence>
<dbReference type="eggNOG" id="COG3711">
    <property type="taxonomic scope" value="Bacteria"/>
</dbReference>
<name>C0CN20_BLAHS</name>
<sequence>MVDIHLSLRQRKLLHYIQDQHSYVTGTELANHLQVSARTIRSDVAEINENLQGTGISIISKRSLGYLLKVEDKKLLKELNQVSNTFLTRDDRTRHMAFCLCLAEEPINLYTLEDEMFISRTTLEHDLAALRKKYVLPYPHINYCRSKNHIFFEDNERKRRIILNTLFSENWNYNARGNAFYQYQYLDEELVDLIMLESQFYLRKYGIVLEDINMIVLNLAIAIACCRMNDGHFLESRKEPLPLDPACVHAADDLLESLEKKLGCIFPDSERQEIYLHLSCARLLDSSALSFGTLELYFAPETIAFANDYLALIREKFQLSFSDNEDFYITLLQYLRYLSMPLHYLNTIQTHTDIVRSNLLIEYEIAILIQPLALSYTGDYWDETELMYLAFCISGALEAANRTYPKLKTVIMAHLNMPASWHLKQKLLSAFHDYLELTALLPVYSKDTYDFSKTDLIITTANKTLTCDPHCKTLLISPFFTKTDQMNLEKHIFQIHINRLYGQKLPSLFQLLQEAFWHEAILTDSRVSIIELLSRDFLDAGYVELDYVEDLLRREAILPFAFQPGVAFLSSLVPSKKTCLSVATLEHRIKWNSYKIRTVILAAVCPGDSTLVFKLLNELYYSSRNYEDAKFLKTKEELLNFFADFAYRT</sequence>
<dbReference type="Pfam" id="PF00359">
    <property type="entry name" value="PTS_EIIA_2"/>
    <property type="match status" value="1"/>
</dbReference>
<keyword evidence="5" id="KW-1185">Reference proteome</keyword>
<dbReference type="Gene3D" id="3.40.930.10">
    <property type="entry name" value="Mannitol-specific EII, Chain A"/>
    <property type="match status" value="1"/>
</dbReference>
<organism evidence="4 5">
    <name type="scientific">Blautia hydrogenotrophica (strain DSM 10507 / JCM 14656 / S5a33)</name>
    <name type="common">Ruminococcus hydrogenotrophicus</name>
    <dbReference type="NCBI Taxonomy" id="476272"/>
    <lineage>
        <taxon>Bacteria</taxon>
        <taxon>Bacillati</taxon>
        <taxon>Bacillota</taxon>
        <taxon>Clostridia</taxon>
        <taxon>Lachnospirales</taxon>
        <taxon>Lachnospiraceae</taxon>
        <taxon>Blautia</taxon>
    </lineage>
</organism>
<reference evidence="4 5" key="1">
    <citation type="submission" date="2009-01" db="EMBL/GenBank/DDBJ databases">
        <authorList>
            <person name="Fulton L."/>
            <person name="Clifton S."/>
            <person name="Fulton B."/>
            <person name="Xu J."/>
            <person name="Minx P."/>
            <person name="Pepin K.H."/>
            <person name="Johnson M."/>
            <person name="Bhonagiri V."/>
            <person name="Nash W.E."/>
            <person name="Mardis E.R."/>
            <person name="Wilson R.K."/>
        </authorList>
    </citation>
    <scope>NUCLEOTIDE SEQUENCE [LARGE SCALE GENOMIC DNA]</scope>
    <source>
        <strain evidence="5">DSM 10507 / JCM 14656 / S5a33</strain>
    </source>
</reference>
<gene>
    <name evidence="4" type="ORF">RUMHYD_02258</name>
</gene>
<dbReference type="GO" id="GO:0006355">
    <property type="term" value="P:regulation of DNA-templated transcription"/>
    <property type="evidence" value="ECO:0007669"/>
    <property type="project" value="InterPro"/>
</dbReference>
<dbReference type="InterPro" id="IPR013196">
    <property type="entry name" value="HTH_11"/>
</dbReference>
<dbReference type="HOGENOM" id="CLU_013442_5_2_9"/>
<dbReference type="GeneID" id="86821028"/>
<evidence type="ECO:0000313" key="4">
    <source>
        <dbReference type="EMBL" id="EEG48808.1"/>
    </source>
</evidence>
<feature type="domain" description="PTS EIIA type-2" evidence="2">
    <location>
        <begin position="510"/>
        <end position="645"/>
    </location>
</feature>
<feature type="domain" description="PRD" evidence="3">
    <location>
        <begin position="297"/>
        <end position="403"/>
    </location>
</feature>
<dbReference type="Gene3D" id="1.10.10.10">
    <property type="entry name" value="Winged helix-like DNA-binding domain superfamily/Winged helix DNA-binding domain"/>
    <property type="match status" value="1"/>
</dbReference>
<dbReference type="PATRIC" id="fig|476272.21.peg.1692"/>
<reference evidence="4 5" key="2">
    <citation type="submission" date="2009-02" db="EMBL/GenBank/DDBJ databases">
        <title>Draft genome sequence of Blautia hydrogenotrophica DSM 10507 (Ruminococcus hydrogenotrophicus DSM 10507).</title>
        <authorList>
            <person name="Sudarsanam P."/>
            <person name="Ley R."/>
            <person name="Guruge J."/>
            <person name="Turnbaugh P.J."/>
            <person name="Mahowald M."/>
            <person name="Liep D."/>
            <person name="Gordon J."/>
        </authorList>
    </citation>
    <scope>NUCLEOTIDE SEQUENCE [LARGE SCALE GENOMIC DNA]</scope>
    <source>
        <strain evidence="5">DSM 10507 / JCM 14656 / S5a33</strain>
    </source>
</reference>
<dbReference type="PANTHER" id="PTHR30185">
    <property type="entry name" value="CRYPTIC BETA-GLUCOSIDE BGL OPERON ANTITERMINATOR"/>
    <property type="match status" value="1"/>
</dbReference>
<dbReference type="PROSITE" id="PS51094">
    <property type="entry name" value="PTS_EIIA_TYPE_2"/>
    <property type="match status" value="1"/>
</dbReference>
<evidence type="ECO:0000259" key="3">
    <source>
        <dbReference type="PROSITE" id="PS51372"/>
    </source>
</evidence>
<evidence type="ECO:0000256" key="1">
    <source>
        <dbReference type="ARBA" id="ARBA00022737"/>
    </source>
</evidence>
<dbReference type="InterPro" id="IPR036390">
    <property type="entry name" value="WH_DNA-bd_sf"/>
</dbReference>
<protein>
    <submittedName>
        <fullName evidence="4">Uncharacterized protein</fullName>
    </submittedName>
</protein>
<dbReference type="InterPro" id="IPR016152">
    <property type="entry name" value="PTrfase/Anion_transptr"/>
</dbReference>
<dbReference type="RefSeq" id="WP_005949468.1">
    <property type="nucleotide sequence ID" value="NZ_CP136423.1"/>
</dbReference>
<dbReference type="InterPro" id="IPR011608">
    <property type="entry name" value="PRD"/>
</dbReference>
<dbReference type="InterPro" id="IPR036388">
    <property type="entry name" value="WH-like_DNA-bd_sf"/>
</dbReference>
<dbReference type="InterPro" id="IPR036634">
    <property type="entry name" value="PRD_sf"/>
</dbReference>
<keyword evidence="1" id="KW-0677">Repeat</keyword>
<dbReference type="Proteomes" id="UP000003100">
    <property type="component" value="Unassembled WGS sequence"/>
</dbReference>
<accession>C0CN20</accession>
<dbReference type="SUPFAM" id="SSF55804">
    <property type="entry name" value="Phoshotransferase/anion transport protein"/>
    <property type="match status" value="1"/>
</dbReference>
<dbReference type="SUPFAM" id="SSF63520">
    <property type="entry name" value="PTS-regulatory domain, PRD"/>
    <property type="match status" value="1"/>
</dbReference>
<dbReference type="PROSITE" id="PS51372">
    <property type="entry name" value="PRD_2"/>
    <property type="match status" value="1"/>
</dbReference>